<keyword evidence="10 14" id="KW-0418">Kinase</keyword>
<dbReference type="GO" id="GO:0004618">
    <property type="term" value="F:phosphoglycerate kinase activity"/>
    <property type="evidence" value="ECO:0007669"/>
    <property type="project" value="UniProtKB-EC"/>
</dbReference>
<dbReference type="PIRSF" id="PIRSF000724">
    <property type="entry name" value="Pgk"/>
    <property type="match status" value="1"/>
</dbReference>
<evidence type="ECO:0000313" key="16">
    <source>
        <dbReference type="EMBL" id="MCL7027797.1"/>
    </source>
</evidence>
<dbReference type="FunFam" id="3.40.50.1260:FF:000006">
    <property type="entry name" value="Phosphoglycerate kinase"/>
    <property type="match status" value="1"/>
</dbReference>
<evidence type="ECO:0000256" key="12">
    <source>
        <dbReference type="ARBA" id="ARBA00022842"/>
    </source>
</evidence>
<dbReference type="GO" id="GO:0005524">
    <property type="term" value="F:ATP binding"/>
    <property type="evidence" value="ECO:0007669"/>
    <property type="project" value="UniProtKB-KW"/>
</dbReference>
<dbReference type="GO" id="GO:0005829">
    <property type="term" value="C:cytosol"/>
    <property type="evidence" value="ECO:0007669"/>
    <property type="project" value="TreeGrafter"/>
</dbReference>
<comment type="catalytic activity">
    <reaction evidence="1 14">
        <text>(2R)-3-phosphoglycerate + ATP = (2R)-3-phospho-glyceroyl phosphate + ADP</text>
        <dbReference type="Rhea" id="RHEA:14801"/>
        <dbReference type="ChEBI" id="CHEBI:30616"/>
        <dbReference type="ChEBI" id="CHEBI:57604"/>
        <dbReference type="ChEBI" id="CHEBI:58272"/>
        <dbReference type="ChEBI" id="CHEBI:456216"/>
        <dbReference type="EC" id="2.7.2.3"/>
    </reaction>
</comment>
<evidence type="ECO:0000256" key="9">
    <source>
        <dbReference type="ARBA" id="ARBA00022741"/>
    </source>
</evidence>
<keyword evidence="12" id="KW-0460">Magnesium</keyword>
<evidence type="ECO:0000256" key="15">
    <source>
        <dbReference type="RuleBase" id="RU000696"/>
    </source>
</evidence>
<evidence type="ECO:0000256" key="8">
    <source>
        <dbReference type="ARBA" id="ARBA00022679"/>
    </source>
</evidence>
<keyword evidence="8 14" id="KW-0808">Transferase</keyword>
<dbReference type="Gene3D" id="3.40.50.1260">
    <property type="entry name" value="Phosphoglycerate kinase, N-terminal domain"/>
    <property type="match status" value="2"/>
</dbReference>
<accession>A0AA41V152</accession>
<dbReference type="EC" id="2.7.2.3" evidence="6 14"/>
<dbReference type="HAMAP" id="MF_00145">
    <property type="entry name" value="Phosphoglyc_kinase"/>
    <property type="match status" value="1"/>
</dbReference>
<proteinExistence type="inferred from homology"/>
<dbReference type="PANTHER" id="PTHR11406">
    <property type="entry name" value="PHOSPHOGLYCERATE KINASE"/>
    <property type="match status" value="1"/>
</dbReference>
<comment type="cofactor">
    <cofactor evidence="2">
        <name>Mg(2+)</name>
        <dbReference type="ChEBI" id="CHEBI:18420"/>
    </cofactor>
</comment>
<keyword evidence="7" id="KW-0963">Cytoplasm</keyword>
<keyword evidence="11" id="KW-0067">ATP-binding</keyword>
<dbReference type="GO" id="GO:0006094">
    <property type="term" value="P:gluconeogenesis"/>
    <property type="evidence" value="ECO:0007669"/>
    <property type="project" value="TreeGrafter"/>
</dbReference>
<dbReference type="AlphaFoldDB" id="A0AA41V152"/>
<evidence type="ECO:0000256" key="3">
    <source>
        <dbReference type="ARBA" id="ARBA00004838"/>
    </source>
</evidence>
<name>A0AA41V152_PAPNU</name>
<gene>
    <name evidence="16" type="ORF">MKW94_004610</name>
</gene>
<keyword evidence="13" id="KW-0324">Glycolysis</keyword>
<sequence>MPVKKKSVGDLKGADLRGKKVLVRVDLDVPLDDNLNITDDTRVKAVVPTIQYLIRHGAKVILCSHLGNPEGVTPKYSLKPLVPRLSELLQINVGMANDCIGEVVEKLVAEIPDGGVLLLENVRFYKEEEKNEPEFAKKLASLADLYVNDAFRIAHQSHASIKKVTKFLSPCVAGFLVQKELDYLVGAVSCSQTRSVAIVCGSNLSSEIGVIESLLGKVDAIIIGGRMAFTFLRALNHSVGTSPVEEDMIDIAKSLIHRAMARRMQFFVPMEVVLADDFAPDANTKTILAIGIPEGWMGMDIGPMAIDLYNRCLNQAKVLYYGMEASEYLGWRNLIKEQRCAIAKTVAELNGNGATTIIGGDDLIETFEKLGLADKISHSLTTGAPYRELLEGKSLPGIRGLDDTSAYYL</sequence>
<dbReference type="InterPro" id="IPR015824">
    <property type="entry name" value="Phosphoglycerate_kinase_N"/>
</dbReference>
<organism evidence="16 17">
    <name type="scientific">Papaver nudicaule</name>
    <name type="common">Iceland poppy</name>
    <dbReference type="NCBI Taxonomy" id="74823"/>
    <lineage>
        <taxon>Eukaryota</taxon>
        <taxon>Viridiplantae</taxon>
        <taxon>Streptophyta</taxon>
        <taxon>Embryophyta</taxon>
        <taxon>Tracheophyta</taxon>
        <taxon>Spermatophyta</taxon>
        <taxon>Magnoliopsida</taxon>
        <taxon>Ranunculales</taxon>
        <taxon>Papaveraceae</taxon>
        <taxon>Papaveroideae</taxon>
        <taxon>Papaver</taxon>
    </lineage>
</organism>
<dbReference type="PRINTS" id="PR00477">
    <property type="entry name" value="PHGLYCKINASE"/>
</dbReference>
<reference evidence="16" key="1">
    <citation type="submission" date="2022-03" db="EMBL/GenBank/DDBJ databases">
        <title>A functionally conserved STORR gene fusion in Papaver species that diverged 16.8 million years ago.</title>
        <authorList>
            <person name="Catania T."/>
        </authorList>
    </citation>
    <scope>NUCLEOTIDE SEQUENCE</scope>
    <source>
        <strain evidence="16">S-191538</strain>
    </source>
</reference>
<evidence type="ECO:0000256" key="1">
    <source>
        <dbReference type="ARBA" id="ARBA00000642"/>
    </source>
</evidence>
<dbReference type="EMBL" id="JAJJMA010072171">
    <property type="protein sequence ID" value="MCL7027797.1"/>
    <property type="molecule type" value="Genomic_DNA"/>
</dbReference>
<dbReference type="GO" id="GO:0006096">
    <property type="term" value="P:glycolytic process"/>
    <property type="evidence" value="ECO:0007669"/>
    <property type="project" value="UniProtKB-KW"/>
</dbReference>
<evidence type="ECO:0000256" key="13">
    <source>
        <dbReference type="ARBA" id="ARBA00023152"/>
    </source>
</evidence>
<evidence type="ECO:0000256" key="6">
    <source>
        <dbReference type="ARBA" id="ARBA00013061"/>
    </source>
</evidence>
<dbReference type="PANTHER" id="PTHR11406:SF27">
    <property type="entry name" value="PHOSPHOGLYCERATE KINASE 3, CYTOSOLIC"/>
    <property type="match status" value="1"/>
</dbReference>
<dbReference type="SUPFAM" id="SSF53748">
    <property type="entry name" value="Phosphoglycerate kinase"/>
    <property type="match status" value="1"/>
</dbReference>
<comment type="similarity">
    <text evidence="4 14">Belongs to the phosphoglycerate kinase family.</text>
</comment>
<evidence type="ECO:0000313" key="17">
    <source>
        <dbReference type="Proteomes" id="UP001177140"/>
    </source>
</evidence>
<keyword evidence="9" id="KW-0547">Nucleotide-binding</keyword>
<evidence type="ECO:0000256" key="4">
    <source>
        <dbReference type="ARBA" id="ARBA00008982"/>
    </source>
</evidence>
<protein>
    <recommendedName>
        <fullName evidence="6 14">Phosphoglycerate kinase</fullName>
        <ecNumber evidence="6 14">2.7.2.3</ecNumber>
    </recommendedName>
</protein>
<comment type="caution">
    <text evidence="16">The sequence shown here is derived from an EMBL/GenBank/DDBJ whole genome shotgun (WGS) entry which is preliminary data.</text>
</comment>
<evidence type="ECO:0000256" key="7">
    <source>
        <dbReference type="ARBA" id="ARBA00022490"/>
    </source>
</evidence>
<dbReference type="Pfam" id="PF00162">
    <property type="entry name" value="PGK"/>
    <property type="match status" value="1"/>
</dbReference>
<evidence type="ECO:0000256" key="14">
    <source>
        <dbReference type="RuleBase" id="RU000532"/>
    </source>
</evidence>
<dbReference type="InterPro" id="IPR036043">
    <property type="entry name" value="Phosphoglycerate_kinase_sf"/>
</dbReference>
<dbReference type="GO" id="GO:0043531">
    <property type="term" value="F:ADP binding"/>
    <property type="evidence" value="ECO:0007669"/>
    <property type="project" value="TreeGrafter"/>
</dbReference>
<comment type="pathway">
    <text evidence="3">Carbohydrate degradation; glycolysis; pyruvate from D-glyceraldehyde 3-phosphate: step 2/5.</text>
</comment>
<keyword evidence="17" id="KW-1185">Reference proteome</keyword>
<evidence type="ECO:0000256" key="5">
    <source>
        <dbReference type="ARBA" id="ARBA00011245"/>
    </source>
</evidence>
<dbReference type="Proteomes" id="UP001177140">
    <property type="component" value="Unassembled WGS sequence"/>
</dbReference>
<evidence type="ECO:0000256" key="2">
    <source>
        <dbReference type="ARBA" id="ARBA00001946"/>
    </source>
</evidence>
<evidence type="ECO:0000256" key="10">
    <source>
        <dbReference type="ARBA" id="ARBA00022777"/>
    </source>
</evidence>
<comment type="subunit">
    <text evidence="5 15">Monomer.</text>
</comment>
<dbReference type="FunFam" id="3.40.50.1260:FF:000031">
    <property type="entry name" value="Phosphoglycerate kinase 1"/>
    <property type="match status" value="1"/>
</dbReference>
<dbReference type="InterPro" id="IPR001576">
    <property type="entry name" value="Phosphoglycerate_kinase"/>
</dbReference>
<evidence type="ECO:0000256" key="11">
    <source>
        <dbReference type="ARBA" id="ARBA00022840"/>
    </source>
</evidence>